<dbReference type="Gene3D" id="3.40.470.10">
    <property type="entry name" value="Uracil-DNA glycosylase-like domain"/>
    <property type="match status" value="1"/>
</dbReference>
<dbReference type="PANTHER" id="PTHR42160">
    <property type="entry name" value="URACIL-DNA GLYCOSYLASE SUPERFAMILY PROTEIN"/>
    <property type="match status" value="1"/>
</dbReference>
<gene>
    <name evidence="2" type="ORF">GCM10007207_05560</name>
</gene>
<dbReference type="PANTHER" id="PTHR42160:SF1">
    <property type="entry name" value="URACIL-DNA GLYCOSYLASE SUPERFAMILY PROTEIN"/>
    <property type="match status" value="1"/>
</dbReference>
<sequence length="204" mass="22831">MNTDGQAALARSNNETLDSLVARVRACTICAPELPLGPKPLIHVSKKARILIASQAPGTIAHESGKSFYDPSGRRLRSWMNLSEDDFYDTSKVAILPMGLCYPGRLPNGGDKPPRPECAPAWRDEVLSHLTSLRLILLVGSYSQHYTLGRGSVGERVKDFRRYLPRYFPLPHPSWRTGVWEKRAPWFQGEVIPALREEIQKALA</sequence>
<proteinExistence type="predicted"/>
<evidence type="ECO:0000313" key="3">
    <source>
        <dbReference type="Proteomes" id="UP000637769"/>
    </source>
</evidence>
<evidence type="ECO:0000313" key="2">
    <source>
        <dbReference type="EMBL" id="GGC23140.1"/>
    </source>
</evidence>
<protein>
    <submittedName>
        <fullName evidence="2">Uracil-DNA glycosylase</fullName>
    </submittedName>
</protein>
<dbReference type="Proteomes" id="UP000637769">
    <property type="component" value="Unassembled WGS sequence"/>
</dbReference>
<dbReference type="RefSeq" id="WP_188425225.1">
    <property type="nucleotide sequence ID" value="NZ_BMCH01000001.1"/>
</dbReference>
<organism evidence="2 3">
    <name type="scientific">Asaia siamensis</name>
    <dbReference type="NCBI Taxonomy" id="110479"/>
    <lineage>
        <taxon>Bacteria</taxon>
        <taxon>Pseudomonadati</taxon>
        <taxon>Pseudomonadota</taxon>
        <taxon>Alphaproteobacteria</taxon>
        <taxon>Acetobacterales</taxon>
        <taxon>Acetobacteraceae</taxon>
        <taxon>Asaia</taxon>
    </lineage>
</organism>
<dbReference type="SUPFAM" id="SSF52141">
    <property type="entry name" value="Uracil-DNA glycosylase-like"/>
    <property type="match status" value="1"/>
</dbReference>
<dbReference type="EMBL" id="BMCH01000001">
    <property type="protein sequence ID" value="GGC23140.1"/>
    <property type="molecule type" value="Genomic_DNA"/>
</dbReference>
<keyword evidence="3" id="KW-1185">Reference proteome</keyword>
<dbReference type="SMART" id="SM00986">
    <property type="entry name" value="UDG"/>
    <property type="match status" value="1"/>
</dbReference>
<dbReference type="InterPro" id="IPR036895">
    <property type="entry name" value="Uracil-DNA_glycosylase-like_sf"/>
</dbReference>
<feature type="domain" description="Uracil-DNA glycosylase-like" evidence="1">
    <location>
        <begin position="41"/>
        <end position="196"/>
    </location>
</feature>
<dbReference type="CDD" id="cd10033">
    <property type="entry name" value="UDG_like"/>
    <property type="match status" value="1"/>
</dbReference>
<name>A0ABQ1LED0_9PROT</name>
<dbReference type="Pfam" id="PF03167">
    <property type="entry name" value="UDG"/>
    <property type="match status" value="1"/>
</dbReference>
<dbReference type="SMART" id="SM00987">
    <property type="entry name" value="UreE_C"/>
    <property type="match status" value="1"/>
</dbReference>
<accession>A0ABQ1LED0</accession>
<dbReference type="InterPro" id="IPR047124">
    <property type="entry name" value="HI_0220.2"/>
</dbReference>
<comment type="caution">
    <text evidence="2">The sequence shown here is derived from an EMBL/GenBank/DDBJ whole genome shotgun (WGS) entry which is preliminary data.</text>
</comment>
<reference evidence="3" key="1">
    <citation type="journal article" date="2019" name="Int. J. Syst. Evol. Microbiol.">
        <title>The Global Catalogue of Microorganisms (GCM) 10K type strain sequencing project: providing services to taxonomists for standard genome sequencing and annotation.</title>
        <authorList>
            <consortium name="The Broad Institute Genomics Platform"/>
            <consortium name="The Broad Institute Genome Sequencing Center for Infectious Disease"/>
            <person name="Wu L."/>
            <person name="Ma J."/>
        </authorList>
    </citation>
    <scope>NUCLEOTIDE SEQUENCE [LARGE SCALE GENOMIC DNA]</scope>
    <source>
        <strain evidence="3">CCM 7132</strain>
    </source>
</reference>
<dbReference type="InterPro" id="IPR005122">
    <property type="entry name" value="Uracil-DNA_glycosylase-like"/>
</dbReference>
<evidence type="ECO:0000259" key="1">
    <source>
        <dbReference type="SMART" id="SM00986"/>
    </source>
</evidence>